<proteinExistence type="predicted"/>
<dbReference type="GO" id="GO:0032259">
    <property type="term" value="P:methylation"/>
    <property type="evidence" value="ECO:0007669"/>
    <property type="project" value="UniProtKB-KW"/>
</dbReference>
<evidence type="ECO:0000256" key="1">
    <source>
        <dbReference type="ARBA" id="ARBA00022490"/>
    </source>
</evidence>
<keyword evidence="4" id="KW-0808">Transferase</keyword>
<evidence type="ECO:0000313" key="13">
    <source>
        <dbReference type="Proteomes" id="UP000243719"/>
    </source>
</evidence>
<feature type="region of interest" description="Disordered" evidence="10">
    <location>
        <begin position="284"/>
        <end position="325"/>
    </location>
</feature>
<dbReference type="PANTHER" id="PTHR13847:SF283">
    <property type="entry name" value="TRNA 5-METHYLAMINOMETHYL-2-THIOURIDINE BIOSYNTHESIS BIFUNCTIONAL PROTEIN MNMC"/>
    <property type="match status" value="1"/>
</dbReference>
<evidence type="ECO:0000313" key="12">
    <source>
        <dbReference type="EMBL" id="SDV48495.1"/>
    </source>
</evidence>
<dbReference type="GO" id="GO:0016645">
    <property type="term" value="F:oxidoreductase activity, acting on the CH-NH group of donors"/>
    <property type="evidence" value="ECO:0007669"/>
    <property type="project" value="InterPro"/>
</dbReference>
<dbReference type="NCBIfam" id="TIGR03197">
    <property type="entry name" value="MnmC_Cterm"/>
    <property type="match status" value="1"/>
</dbReference>
<dbReference type="Gene3D" id="3.40.50.150">
    <property type="entry name" value="Vaccinia Virus protein VP39"/>
    <property type="match status" value="1"/>
</dbReference>
<reference evidence="13" key="1">
    <citation type="submission" date="2016-09" db="EMBL/GenBank/DDBJ databases">
        <authorList>
            <person name="Varghese N."/>
            <person name="Submissions S."/>
        </authorList>
    </citation>
    <scope>NUCLEOTIDE SEQUENCE [LARGE SCALE GENOMIC DNA]</scope>
    <source>
        <strain evidence="13">JS23</strain>
    </source>
</reference>
<keyword evidence="6" id="KW-0819">tRNA processing</keyword>
<evidence type="ECO:0000256" key="9">
    <source>
        <dbReference type="ARBA" id="ARBA00023268"/>
    </source>
</evidence>
<dbReference type="EMBL" id="FNLO01000005">
    <property type="protein sequence ID" value="SDV48495.1"/>
    <property type="molecule type" value="Genomic_DNA"/>
</dbReference>
<keyword evidence="5" id="KW-0949">S-adenosyl-L-methionine</keyword>
<keyword evidence="3" id="KW-0285">Flavoprotein</keyword>
<feature type="compositionally biased region" description="Basic and acidic residues" evidence="10">
    <location>
        <begin position="302"/>
        <end position="325"/>
    </location>
</feature>
<dbReference type="InterPro" id="IPR036188">
    <property type="entry name" value="FAD/NAD-bd_sf"/>
</dbReference>
<evidence type="ECO:0000256" key="7">
    <source>
        <dbReference type="ARBA" id="ARBA00022827"/>
    </source>
</evidence>
<name>A0A1H2PPC5_9BURK</name>
<keyword evidence="13" id="KW-1185">Reference proteome</keyword>
<evidence type="ECO:0000259" key="11">
    <source>
        <dbReference type="Pfam" id="PF01266"/>
    </source>
</evidence>
<evidence type="ECO:0000256" key="5">
    <source>
        <dbReference type="ARBA" id="ARBA00022691"/>
    </source>
</evidence>
<dbReference type="Pfam" id="PF01266">
    <property type="entry name" value="DAO"/>
    <property type="match status" value="1"/>
</dbReference>
<protein>
    <submittedName>
        <fullName evidence="12">tRNA 5-methylaminomethyl-2-thiouridine biosynthesis bifunctional protein</fullName>
    </submittedName>
</protein>
<dbReference type="InterPro" id="IPR029063">
    <property type="entry name" value="SAM-dependent_MTases_sf"/>
</dbReference>
<dbReference type="GO" id="GO:0002098">
    <property type="term" value="P:tRNA wobble uridine modification"/>
    <property type="evidence" value="ECO:0007669"/>
    <property type="project" value="TreeGrafter"/>
</dbReference>
<keyword evidence="1" id="KW-0963">Cytoplasm</keyword>
<feature type="compositionally biased region" description="Basic and acidic residues" evidence="10">
    <location>
        <begin position="127"/>
        <end position="143"/>
    </location>
</feature>
<evidence type="ECO:0000256" key="2">
    <source>
        <dbReference type="ARBA" id="ARBA00022603"/>
    </source>
</evidence>
<dbReference type="Gene3D" id="3.50.50.60">
    <property type="entry name" value="FAD/NAD(P)-binding domain"/>
    <property type="match status" value="1"/>
</dbReference>
<evidence type="ECO:0000256" key="10">
    <source>
        <dbReference type="SAM" id="MobiDB-lite"/>
    </source>
</evidence>
<evidence type="ECO:0000256" key="8">
    <source>
        <dbReference type="ARBA" id="ARBA00023002"/>
    </source>
</evidence>
<dbReference type="SUPFAM" id="SSF51905">
    <property type="entry name" value="FAD/NAD(P)-binding domain"/>
    <property type="match status" value="1"/>
</dbReference>
<dbReference type="GO" id="GO:0005737">
    <property type="term" value="C:cytoplasm"/>
    <property type="evidence" value="ECO:0007669"/>
    <property type="project" value="TreeGrafter"/>
</dbReference>
<evidence type="ECO:0000256" key="4">
    <source>
        <dbReference type="ARBA" id="ARBA00022679"/>
    </source>
</evidence>
<organism evidence="12 13">
    <name type="scientific">Chitinasiproducens palmae</name>
    <dbReference type="NCBI Taxonomy" id="1770053"/>
    <lineage>
        <taxon>Bacteria</taxon>
        <taxon>Pseudomonadati</taxon>
        <taxon>Pseudomonadota</taxon>
        <taxon>Betaproteobacteria</taxon>
        <taxon>Burkholderiales</taxon>
        <taxon>Burkholderiaceae</taxon>
        <taxon>Chitinasiproducens</taxon>
    </lineage>
</organism>
<feature type="region of interest" description="Disordered" evidence="10">
    <location>
        <begin position="127"/>
        <end position="146"/>
    </location>
</feature>
<keyword evidence="8" id="KW-0560">Oxidoreductase</keyword>
<feature type="compositionally biased region" description="Low complexity" evidence="10">
    <location>
        <begin position="292"/>
        <end position="301"/>
    </location>
</feature>
<accession>A0A1H2PPC5</accession>
<evidence type="ECO:0000256" key="6">
    <source>
        <dbReference type="ARBA" id="ARBA00022694"/>
    </source>
</evidence>
<gene>
    <name evidence="12" type="ORF">SAMN05216551_105138</name>
</gene>
<keyword evidence="9" id="KW-0511">Multifunctional enzyme</keyword>
<dbReference type="STRING" id="1770053.SAMN05216551_105138"/>
<dbReference type="AlphaFoldDB" id="A0A1H2PPC5"/>
<evidence type="ECO:0000256" key="3">
    <source>
        <dbReference type="ARBA" id="ARBA00022630"/>
    </source>
</evidence>
<keyword evidence="7" id="KW-0274">FAD</keyword>
<sequence length="719" mass="74773">MFTPPIGTVTNSEFSPSPPAPHALDGIASRGADCFLSALRAWRQQARRAITILDVSVDGPPGNGLDGALAWLAAEHARPAWTTVAPDGGSVPPPPVLHYVVAVSDDLPASAWQALDVRIRTTFARPDADAARRAPPRRGDASAHHNQAAALRLALPGLHRFASDSGHLTLTIATGKQPEMTGALRLRADLILLTGRAPVSPALARALARLADEDAVLSAATLDAASHDALQAAGFAFARQHGAATVGPAGKSAVTPALTSEVTPELMPVVMPLLARFAPRWRVRRHPPPRPVATAPAATDRGPTEPDREQGVDESASARDRPDRPWRTVRRGRAIVIGAGVAGTALTERLAATGWDVQLFERDRSVGQGASGNPAGVFHPALALAETPLTRLSRAAFALALQRWPALVRHGLEWHPDGLIQLDPDGTLLAACQRLGWDPALVASLDAQAASSLLGVPVAGSSIYLREAGWLAPASLCQANVAAAGLRAQLQLGVQVAALRQSPFGSWQAFDPAGQCLATADVALIANAGDAARLLEPPNAPVEAFRGQISRFEVGPAPRLPLIGEGYVSACEGGFIAGASYARGDDTSITLADHLGNLSRAAGLSPAFGALAADDIAGGRAGVRSTVSDHLPMIGQIADLHAARRAAERLQGARLADIPRCPGLYGAYAFGSRGLLWSVLAAEAIVALLDGSPAPVEAPLLDAIDPARFAVRALRNRSL</sequence>
<dbReference type="GO" id="GO:0004808">
    <property type="term" value="F:tRNA (5-methylaminomethyl-2-thiouridylate)(34)-methyltransferase activity"/>
    <property type="evidence" value="ECO:0007669"/>
    <property type="project" value="TreeGrafter"/>
</dbReference>
<dbReference type="Gene3D" id="3.30.9.10">
    <property type="entry name" value="D-Amino Acid Oxidase, subunit A, domain 2"/>
    <property type="match status" value="1"/>
</dbReference>
<dbReference type="InterPro" id="IPR017610">
    <property type="entry name" value="tRNA_S-uridine_synth_MnmC_C"/>
</dbReference>
<keyword evidence="2" id="KW-0489">Methyltransferase</keyword>
<feature type="domain" description="FAD dependent oxidoreductase" evidence="11">
    <location>
        <begin position="334"/>
        <end position="687"/>
    </location>
</feature>
<dbReference type="InterPro" id="IPR006076">
    <property type="entry name" value="FAD-dep_OxRdtase"/>
</dbReference>
<dbReference type="Proteomes" id="UP000243719">
    <property type="component" value="Unassembled WGS sequence"/>
</dbReference>
<dbReference type="PANTHER" id="PTHR13847">
    <property type="entry name" value="SARCOSINE DEHYDROGENASE-RELATED"/>
    <property type="match status" value="1"/>
</dbReference>